<evidence type="ECO:0000256" key="1">
    <source>
        <dbReference type="ARBA" id="ARBA00007092"/>
    </source>
</evidence>
<feature type="compositionally biased region" description="Low complexity" evidence="10">
    <location>
        <begin position="606"/>
        <end position="622"/>
    </location>
</feature>
<keyword evidence="5" id="KW-0862">Zinc</keyword>
<comment type="caution">
    <text evidence="12">The sequence shown here is derived from an EMBL/GenBank/DDBJ whole genome shotgun (WGS) entry which is preliminary data.</text>
</comment>
<evidence type="ECO:0000256" key="5">
    <source>
        <dbReference type="ARBA" id="ARBA00022833"/>
    </source>
</evidence>
<name>A0ABR2ZMK6_9AGAR</name>
<dbReference type="EC" id="3.1.-.-" evidence="9"/>
<comment type="cofactor">
    <cofactor evidence="9">
        <name>Mg(2+)</name>
        <dbReference type="ChEBI" id="CHEBI:18420"/>
    </cofactor>
    <cofactor evidence="9">
        <name>Mn(2+)</name>
        <dbReference type="ChEBI" id="CHEBI:29035"/>
    </cofactor>
    <text evidence="9">Probably binds two magnesium or manganese ions per subunit.</text>
</comment>
<dbReference type="Proteomes" id="UP001437256">
    <property type="component" value="Unassembled WGS sequence"/>
</dbReference>
<keyword evidence="2 9" id="KW-0479">Metal-binding</keyword>
<evidence type="ECO:0000256" key="9">
    <source>
        <dbReference type="RuleBase" id="RU362131"/>
    </source>
</evidence>
<dbReference type="InterPro" id="IPR036691">
    <property type="entry name" value="Endo/exonu/phosph_ase_sf"/>
</dbReference>
<feature type="region of interest" description="Disordered" evidence="10">
    <location>
        <begin position="456"/>
        <end position="631"/>
    </location>
</feature>
<dbReference type="Gene3D" id="3.60.10.10">
    <property type="entry name" value="Endonuclease/exonuclease/phosphatase"/>
    <property type="match status" value="1"/>
</dbReference>
<feature type="compositionally biased region" description="Polar residues" evidence="10">
    <location>
        <begin position="456"/>
        <end position="489"/>
    </location>
</feature>
<evidence type="ECO:0000256" key="8">
    <source>
        <dbReference type="PROSITE-ProRule" id="PRU01343"/>
    </source>
</evidence>
<dbReference type="CDD" id="cd09088">
    <property type="entry name" value="Ape2-like_AP-endo"/>
    <property type="match status" value="1"/>
</dbReference>
<dbReference type="PANTHER" id="PTHR22748:SF4">
    <property type="entry name" value="DNA-(APURINIC OR APYRIMIDINIC SITE) ENDONUCLEASE 2"/>
    <property type="match status" value="1"/>
</dbReference>
<keyword evidence="7" id="KW-0539">Nucleus</keyword>
<proteinExistence type="inferred from homology"/>
<dbReference type="InterPro" id="IPR004808">
    <property type="entry name" value="AP_endonuc_1"/>
</dbReference>
<dbReference type="InterPro" id="IPR005135">
    <property type="entry name" value="Endo/exonuclease/phosphatase"/>
</dbReference>
<dbReference type="NCBIfam" id="TIGR00633">
    <property type="entry name" value="xth"/>
    <property type="match status" value="1"/>
</dbReference>
<evidence type="ECO:0000256" key="2">
    <source>
        <dbReference type="ARBA" id="ARBA00022723"/>
    </source>
</evidence>
<keyword evidence="9" id="KW-0227">DNA damage</keyword>
<dbReference type="InterPro" id="IPR020847">
    <property type="entry name" value="AP_endonuclease_F1_BS"/>
</dbReference>
<keyword evidence="12" id="KW-0540">Nuclease</keyword>
<keyword evidence="6 9" id="KW-0460">Magnesium</keyword>
<keyword evidence="3 8" id="KW-0863">Zinc-finger</keyword>
<dbReference type="PANTHER" id="PTHR22748">
    <property type="entry name" value="AP ENDONUCLEASE"/>
    <property type="match status" value="1"/>
</dbReference>
<keyword evidence="4" id="KW-0378">Hydrolase</keyword>
<sequence>MIEMEIHKGKLLGDARRSGVLTATRHSYIDNAEMRILTWNINGIRTIPQYHPWNTLKTHNDILDYLQADIINLQEVKSTRSALTKPVAVPPSYDSFFSFPATKSGYSGVATYTRSSTVVPAKAEEGLSLASRSNAQVKPPLELSERVSKPESYPDSRVVIGADGEDEVIDEDERNGVTLLLRHELKSLDAEGRVLTLDFGMFVLINVYCPNDGSEERFPFKMDFHYVLEDRVRALMREGREVVLVGDLNASAALVDHCEGNLIIKRGLAEGKDGETWFWEERDGRRWLRDLLIEEGVNGTRKEKACLVDIVRKFHPERKGMYTCWNTKLSARDSNYGTRIDYILVTPGLVAWIKDADIQPQIKGSDHCPVYVDFHDEIVNEDGVTLQLKDLLSGGGDTKVDPPRLAARYWDEYSGKQKLLSSFFGGKKVAAPSPSPTPTTPQVPVASTTVILEQAGPSTLTSEPLPATTGTQQPPREQPVSPTFDTSTPDLPLKASEPSNATQPRSKRKRVSPKPSPMKAPKIQSSNKPAKKPKPGQPKLSTFFSQPGSSGSTSKAKGKGKERSKPKTAFSQSITGDESEDVDMLLQESEPHENVEDLENADYRLALELSSSQVSLSSPSSSQKQKEAGDAWKSLMAPIQPPRCTVHNEVAKEFTVNKPGVNKGKRFFVCSRPVGPGYDKGRAERLREDVDPQYKCNFFKWSNDARREMRQGG</sequence>
<dbReference type="InterPro" id="IPR010666">
    <property type="entry name" value="Znf_GRF"/>
</dbReference>
<evidence type="ECO:0000313" key="13">
    <source>
        <dbReference type="Proteomes" id="UP001437256"/>
    </source>
</evidence>
<dbReference type="EMBL" id="JBBXMP010000093">
    <property type="protein sequence ID" value="KAL0062895.1"/>
    <property type="molecule type" value="Genomic_DNA"/>
</dbReference>
<comment type="similarity">
    <text evidence="1 9">Belongs to the DNA repair enzymes AP/ExoA family.</text>
</comment>
<keyword evidence="13" id="KW-1185">Reference proteome</keyword>
<accession>A0ABR2ZMK6</accession>
<evidence type="ECO:0000256" key="3">
    <source>
        <dbReference type="ARBA" id="ARBA00022771"/>
    </source>
</evidence>
<evidence type="ECO:0000256" key="7">
    <source>
        <dbReference type="ARBA" id="ARBA00023242"/>
    </source>
</evidence>
<evidence type="ECO:0000256" key="6">
    <source>
        <dbReference type="ARBA" id="ARBA00022842"/>
    </source>
</evidence>
<dbReference type="GO" id="GO:0140078">
    <property type="term" value="F:class I DNA-(apurinic or apyrimidinic site) endonuclease activity"/>
    <property type="evidence" value="ECO:0007669"/>
    <property type="project" value="UniProtKB-EC"/>
</dbReference>
<organism evidence="12 13">
    <name type="scientific">Marasmius tenuissimus</name>
    <dbReference type="NCBI Taxonomy" id="585030"/>
    <lineage>
        <taxon>Eukaryota</taxon>
        <taxon>Fungi</taxon>
        <taxon>Dikarya</taxon>
        <taxon>Basidiomycota</taxon>
        <taxon>Agaricomycotina</taxon>
        <taxon>Agaricomycetes</taxon>
        <taxon>Agaricomycetidae</taxon>
        <taxon>Agaricales</taxon>
        <taxon>Marasmiineae</taxon>
        <taxon>Marasmiaceae</taxon>
        <taxon>Marasmius</taxon>
    </lineage>
</organism>
<evidence type="ECO:0000313" key="12">
    <source>
        <dbReference type="EMBL" id="KAL0062895.1"/>
    </source>
</evidence>
<dbReference type="PROSITE" id="PS00726">
    <property type="entry name" value="AP_NUCLEASE_F1_1"/>
    <property type="match status" value="1"/>
</dbReference>
<evidence type="ECO:0000256" key="10">
    <source>
        <dbReference type="SAM" id="MobiDB-lite"/>
    </source>
</evidence>
<gene>
    <name evidence="12" type="primary">APN2</name>
    <name evidence="12" type="ORF">AAF712_010216</name>
</gene>
<reference evidence="12 13" key="1">
    <citation type="submission" date="2024-05" db="EMBL/GenBank/DDBJ databases">
        <title>A draft genome resource for the thread blight pathogen Marasmius tenuissimus strain MS-2.</title>
        <authorList>
            <person name="Yulfo-Soto G.E."/>
            <person name="Baruah I.K."/>
            <person name="Amoako-Attah I."/>
            <person name="Bukari Y."/>
            <person name="Meinhardt L.W."/>
            <person name="Bailey B.A."/>
            <person name="Cohen S.P."/>
        </authorList>
    </citation>
    <scope>NUCLEOTIDE SEQUENCE [LARGE SCALE GENOMIC DNA]</scope>
    <source>
        <strain evidence="12 13">MS-2</strain>
    </source>
</reference>
<feature type="domain" description="GRF-type" evidence="11">
    <location>
        <begin position="644"/>
        <end position="705"/>
    </location>
</feature>
<protein>
    <recommendedName>
        <fullName evidence="9">DNA-(apurinic or apyrimidinic site) endonuclease</fullName>
        <ecNumber evidence="9">3.1.-.-</ecNumber>
    </recommendedName>
</protein>
<keyword evidence="9" id="KW-0234">DNA repair</keyword>
<keyword evidence="12" id="KW-0255">Endonuclease</keyword>
<dbReference type="PROSITE" id="PS51999">
    <property type="entry name" value="ZF_GRF"/>
    <property type="match status" value="1"/>
</dbReference>
<evidence type="ECO:0000259" key="11">
    <source>
        <dbReference type="PROSITE" id="PS51999"/>
    </source>
</evidence>
<dbReference type="Pfam" id="PF03372">
    <property type="entry name" value="Exo_endo_phos"/>
    <property type="match status" value="1"/>
</dbReference>
<keyword evidence="12" id="KW-0456">Lyase</keyword>
<dbReference type="PROSITE" id="PS51435">
    <property type="entry name" value="AP_NUCLEASE_F1_4"/>
    <property type="match status" value="1"/>
</dbReference>
<dbReference type="SUPFAM" id="SSF56219">
    <property type="entry name" value="DNase I-like"/>
    <property type="match status" value="1"/>
</dbReference>
<evidence type="ECO:0000256" key="4">
    <source>
        <dbReference type="ARBA" id="ARBA00022801"/>
    </source>
</evidence>